<gene>
    <name evidence="2" type="ORF">SADUNF_Sadunf18G0035200</name>
</gene>
<name>A0A835J380_9ROSI</name>
<keyword evidence="1" id="KW-1133">Transmembrane helix</keyword>
<keyword evidence="3" id="KW-1185">Reference proteome</keyword>
<comment type="caution">
    <text evidence="2">The sequence shown here is derived from an EMBL/GenBank/DDBJ whole genome shotgun (WGS) entry which is preliminary data.</text>
</comment>
<dbReference type="Proteomes" id="UP000657918">
    <property type="component" value="Unassembled WGS sequence"/>
</dbReference>
<dbReference type="AlphaFoldDB" id="A0A835J380"/>
<keyword evidence="1" id="KW-0812">Transmembrane</keyword>
<evidence type="ECO:0000256" key="1">
    <source>
        <dbReference type="SAM" id="Phobius"/>
    </source>
</evidence>
<organism evidence="2 3">
    <name type="scientific">Salix dunnii</name>
    <dbReference type="NCBI Taxonomy" id="1413687"/>
    <lineage>
        <taxon>Eukaryota</taxon>
        <taxon>Viridiplantae</taxon>
        <taxon>Streptophyta</taxon>
        <taxon>Embryophyta</taxon>
        <taxon>Tracheophyta</taxon>
        <taxon>Spermatophyta</taxon>
        <taxon>Magnoliopsida</taxon>
        <taxon>eudicotyledons</taxon>
        <taxon>Gunneridae</taxon>
        <taxon>Pentapetalae</taxon>
        <taxon>rosids</taxon>
        <taxon>fabids</taxon>
        <taxon>Malpighiales</taxon>
        <taxon>Salicaceae</taxon>
        <taxon>Saliceae</taxon>
        <taxon>Salix</taxon>
    </lineage>
</organism>
<keyword evidence="1" id="KW-0472">Membrane</keyword>
<reference evidence="2 3" key="1">
    <citation type="submission" date="2020-10" db="EMBL/GenBank/DDBJ databases">
        <title>Plant Genome Project.</title>
        <authorList>
            <person name="Zhang R.-G."/>
        </authorList>
    </citation>
    <scope>NUCLEOTIDE SEQUENCE [LARGE SCALE GENOMIC DNA]</scope>
    <source>
        <strain evidence="2">FAFU-HL-1</strain>
        <tissue evidence="2">Leaf</tissue>
    </source>
</reference>
<evidence type="ECO:0000313" key="2">
    <source>
        <dbReference type="EMBL" id="KAF9662266.1"/>
    </source>
</evidence>
<evidence type="ECO:0008006" key="4">
    <source>
        <dbReference type="Google" id="ProtNLM"/>
    </source>
</evidence>
<feature type="transmembrane region" description="Helical" evidence="1">
    <location>
        <begin position="97"/>
        <end position="115"/>
    </location>
</feature>
<sequence>MVPDISFPCLLNKHSPLKSTINRPTLQLKSIPLQPTRPSLEFSRHNNIDKLITSRRHMLWNRDVSLASPGAKQRLLVLNKIAIPFSSSPFLLRRMSYFPLLYLFMFFNAVIFVLLSPEKKLKGVV</sequence>
<proteinExistence type="predicted"/>
<dbReference type="EMBL" id="JADGMS010000018">
    <property type="protein sequence ID" value="KAF9662266.1"/>
    <property type="molecule type" value="Genomic_DNA"/>
</dbReference>
<accession>A0A835J380</accession>
<protein>
    <recommendedName>
        <fullName evidence="4">Transmembrane protein</fullName>
    </recommendedName>
</protein>
<evidence type="ECO:0000313" key="3">
    <source>
        <dbReference type="Proteomes" id="UP000657918"/>
    </source>
</evidence>